<dbReference type="AlphaFoldDB" id="A0A1S4BJ62"/>
<dbReference type="SMR" id="A0A1S4BJ62"/>
<protein>
    <recommendedName>
        <fullName evidence="2">PPIase cyclophilin-type domain-containing protein</fullName>
    </recommendedName>
</protein>
<dbReference type="InterPro" id="IPR029000">
    <property type="entry name" value="Cyclophilin-like_dom_sf"/>
</dbReference>
<feature type="domain" description="PPIase cyclophilin-type" evidence="2">
    <location>
        <begin position="1"/>
        <end position="48"/>
    </location>
</feature>
<accession>A0A1S4BJ62</accession>
<evidence type="ECO:0000256" key="1">
    <source>
        <dbReference type="SAM" id="MobiDB-lite"/>
    </source>
</evidence>
<proteinExistence type="predicted"/>
<evidence type="ECO:0000313" key="3">
    <source>
        <dbReference type="RefSeq" id="XP_016488874.1"/>
    </source>
</evidence>
<dbReference type="PROSITE" id="PS50072">
    <property type="entry name" value="CSA_PPIASE_2"/>
    <property type="match status" value="1"/>
</dbReference>
<evidence type="ECO:0000259" key="2">
    <source>
        <dbReference type="PROSITE" id="PS50072"/>
    </source>
</evidence>
<dbReference type="GO" id="GO:0003755">
    <property type="term" value="F:peptidyl-prolyl cis-trans isomerase activity"/>
    <property type="evidence" value="ECO:0007669"/>
    <property type="project" value="InterPro"/>
</dbReference>
<dbReference type="STRING" id="4097.A0A1S4BJ62"/>
<gene>
    <name evidence="3" type="primary">LOC107808824</name>
</gene>
<dbReference type="Pfam" id="PF00160">
    <property type="entry name" value="Pro_isomerase"/>
    <property type="match status" value="1"/>
</dbReference>
<dbReference type="SUPFAM" id="SSF50891">
    <property type="entry name" value="Cyclophilin-like"/>
    <property type="match status" value="1"/>
</dbReference>
<dbReference type="KEGG" id="nta:107808824"/>
<dbReference type="PaxDb" id="4097-A0A1S4BJ62"/>
<dbReference type="RefSeq" id="XP_016488874.1">
    <property type="nucleotide sequence ID" value="XM_016633388.1"/>
</dbReference>
<dbReference type="Gene3D" id="2.40.100.10">
    <property type="entry name" value="Cyclophilin-like"/>
    <property type="match status" value="1"/>
</dbReference>
<dbReference type="InterPro" id="IPR002130">
    <property type="entry name" value="Cyclophilin-type_PPIase_dom"/>
</dbReference>
<sequence>MHILVVDERHVVFGHVLEGMDVVNVIESQETDRRDCPTKRVIISDCDGLCDRDNVDAVTMCNLELELAADGSLITFAYVMSRSRSFGLFGHRVRMLVASQHLHYPRPPDSDRALEGLGNSQPKEFREQKPSIFPRDDSDEAIGLTKRARIVDDYIGLLGGGRL</sequence>
<organism evidence="3">
    <name type="scientific">Nicotiana tabacum</name>
    <name type="common">Common tobacco</name>
    <dbReference type="NCBI Taxonomy" id="4097"/>
    <lineage>
        <taxon>Eukaryota</taxon>
        <taxon>Viridiplantae</taxon>
        <taxon>Streptophyta</taxon>
        <taxon>Embryophyta</taxon>
        <taxon>Tracheophyta</taxon>
        <taxon>Spermatophyta</taxon>
        <taxon>Magnoliopsida</taxon>
        <taxon>eudicotyledons</taxon>
        <taxon>Gunneridae</taxon>
        <taxon>Pentapetalae</taxon>
        <taxon>asterids</taxon>
        <taxon>lamiids</taxon>
        <taxon>Solanales</taxon>
        <taxon>Solanaceae</taxon>
        <taxon>Nicotianoideae</taxon>
        <taxon>Nicotianeae</taxon>
        <taxon>Nicotiana</taxon>
    </lineage>
</organism>
<name>A0A1S4BJ62_TOBAC</name>
<feature type="region of interest" description="Disordered" evidence="1">
    <location>
        <begin position="107"/>
        <end position="132"/>
    </location>
</feature>
<reference evidence="3" key="1">
    <citation type="submission" date="2025-08" db="UniProtKB">
        <authorList>
            <consortium name="RefSeq"/>
        </authorList>
    </citation>
    <scope>IDENTIFICATION</scope>
</reference>